<evidence type="ECO:0000313" key="1">
    <source>
        <dbReference type="EMBL" id="MDT0302960.1"/>
    </source>
</evidence>
<comment type="caution">
    <text evidence="1">The sequence shown here is derived from an EMBL/GenBank/DDBJ whole genome shotgun (WGS) entry which is preliminary data.</text>
</comment>
<accession>A0ABU2KUI4</accession>
<reference evidence="2" key="1">
    <citation type="submission" date="2023-07" db="EMBL/GenBank/DDBJ databases">
        <title>30 novel species of actinomycetes from the DSMZ collection.</title>
        <authorList>
            <person name="Nouioui I."/>
        </authorList>
    </citation>
    <scope>NUCLEOTIDE SEQUENCE [LARGE SCALE GENOMIC DNA]</scope>
    <source>
        <strain evidence="2">DSM 45055</strain>
    </source>
</reference>
<dbReference type="RefSeq" id="WP_311545446.1">
    <property type="nucleotide sequence ID" value="NZ_JAVREK010000011.1"/>
</dbReference>
<gene>
    <name evidence="1" type="ORF">RM446_12625</name>
</gene>
<dbReference type="EMBL" id="JAVREK010000011">
    <property type="protein sequence ID" value="MDT0302960.1"/>
    <property type="molecule type" value="Genomic_DNA"/>
</dbReference>
<organism evidence="1 2">
    <name type="scientific">Streptomonospora wellingtoniae</name>
    <dbReference type="NCBI Taxonomy" id="3075544"/>
    <lineage>
        <taxon>Bacteria</taxon>
        <taxon>Bacillati</taxon>
        <taxon>Actinomycetota</taxon>
        <taxon>Actinomycetes</taxon>
        <taxon>Streptosporangiales</taxon>
        <taxon>Nocardiopsidaceae</taxon>
        <taxon>Streptomonospora</taxon>
    </lineage>
</organism>
<keyword evidence="2" id="KW-1185">Reference proteome</keyword>
<protein>
    <recommendedName>
        <fullName evidence="3">ESX-1 secretion-associated protein</fullName>
    </recommendedName>
</protein>
<evidence type="ECO:0008006" key="3">
    <source>
        <dbReference type="Google" id="ProtNLM"/>
    </source>
</evidence>
<dbReference type="Proteomes" id="UP001183226">
    <property type="component" value="Unassembled WGS sequence"/>
</dbReference>
<name>A0ABU2KUI4_9ACTN</name>
<proteinExistence type="predicted"/>
<evidence type="ECO:0000313" key="2">
    <source>
        <dbReference type="Proteomes" id="UP001183226"/>
    </source>
</evidence>
<sequence length="110" mass="11898">MIRTLLNLIKLWLGGLTGRTTHDATPNDLARLVATLRQACDDADTALAEADAAGWVPRRSARVLAAVGICRQTSESLVLAARAVDRRAVAMDALAKRLRDASPADFMEER</sequence>